<gene>
    <name evidence="4" type="ORF">HBA54_14680</name>
</gene>
<proteinExistence type="inferred from homology"/>
<dbReference type="Proteomes" id="UP000761264">
    <property type="component" value="Unassembled WGS sequence"/>
</dbReference>
<sequence length="552" mass="60937">MDENQEHPLLDRLRRRLAEGALSRRGFLRFATLLGVAAPLAYRMAGLPGSEAVAATTSGTEPSGGRLTLGMRVQQVENPHALSWLPPANLVHQVCQPLTWTGFDNVTRPYLLSSWKVSPDLRSWDLFVRRDVTWHSGRAFTADDVIWNLRHLLDPATGSSAMGIMQSYMLTDGPTGEPDGPPLWDASAIERVDDFQVRLNLKRPQVAVPEHLFHYTDVMLDPEENGRFGVGSNGTGPFTLRELVVGERALLGAARTASNRRPCVDELALIDLGDEPAAATAALLSGQIDGLDRCDYSVAESMAGQSGFQVHRSATAATAMLQMKVTRPPFDDLRVRRAMRLAIDPAEITRLALRGFGTPAEHHLVSPIHPDYALLPPLRRDVDQARRLIAEAGYPDGIDIEITCKNWPSWEASAVQVMVEQYRQAGIRCAIEILPAARFWDVWDKAPLAFVEWAPRPLGFMLMSLTLRSGVPWNSTGFSDAQVDALIQEAEATLDVDARRAILRQLEQRVQDIGPMVQPAWLSVVTVMSKRVRGFRLHPSTLLSAGDYAVIS</sequence>
<dbReference type="RefSeq" id="WP_167225840.1">
    <property type="nucleotide sequence ID" value="NZ_JAAQPH010000010.1"/>
</dbReference>
<dbReference type="GO" id="GO:0030288">
    <property type="term" value="C:outer membrane-bounded periplasmic space"/>
    <property type="evidence" value="ECO:0007669"/>
    <property type="project" value="UniProtKB-ARBA"/>
</dbReference>
<dbReference type="InterPro" id="IPR039424">
    <property type="entry name" value="SBP_5"/>
</dbReference>
<evidence type="ECO:0000313" key="4">
    <source>
        <dbReference type="EMBL" id="NIA69847.1"/>
    </source>
</evidence>
<reference evidence="4" key="1">
    <citation type="submission" date="2020-03" db="EMBL/GenBank/DDBJ databases">
        <title>Genome of Pelagibius litoralis DSM 21314T.</title>
        <authorList>
            <person name="Wang G."/>
        </authorList>
    </citation>
    <scope>NUCLEOTIDE SEQUENCE</scope>
    <source>
        <strain evidence="4">DSM 21314</strain>
    </source>
</reference>
<evidence type="ECO:0000259" key="3">
    <source>
        <dbReference type="Pfam" id="PF00496"/>
    </source>
</evidence>
<dbReference type="InterPro" id="IPR030678">
    <property type="entry name" value="Peptide/Ni-bd"/>
</dbReference>
<dbReference type="CDD" id="cd08503">
    <property type="entry name" value="PBP2_NikA_DppA_OppA_like_17"/>
    <property type="match status" value="1"/>
</dbReference>
<dbReference type="AlphaFoldDB" id="A0A967EYM5"/>
<dbReference type="Gene3D" id="3.40.190.10">
    <property type="entry name" value="Periplasmic binding protein-like II"/>
    <property type="match status" value="1"/>
</dbReference>
<comment type="subcellular location">
    <subcellularLocation>
        <location evidence="1">Periplasm</location>
    </subcellularLocation>
</comment>
<dbReference type="GO" id="GO:0043190">
    <property type="term" value="C:ATP-binding cassette (ABC) transporter complex"/>
    <property type="evidence" value="ECO:0007669"/>
    <property type="project" value="InterPro"/>
</dbReference>
<dbReference type="Gene3D" id="3.90.76.10">
    <property type="entry name" value="Dipeptide-binding Protein, Domain 1"/>
    <property type="match status" value="1"/>
</dbReference>
<dbReference type="PIRSF" id="PIRSF002741">
    <property type="entry name" value="MppA"/>
    <property type="match status" value="1"/>
</dbReference>
<dbReference type="SUPFAM" id="SSF53850">
    <property type="entry name" value="Periplasmic binding protein-like II"/>
    <property type="match status" value="1"/>
</dbReference>
<evidence type="ECO:0000256" key="1">
    <source>
        <dbReference type="ARBA" id="ARBA00004418"/>
    </source>
</evidence>
<comment type="caution">
    <text evidence="4">The sequence shown here is derived from an EMBL/GenBank/DDBJ whole genome shotgun (WGS) entry which is preliminary data.</text>
</comment>
<feature type="domain" description="Solute-binding protein family 5" evidence="3">
    <location>
        <begin position="108"/>
        <end position="456"/>
    </location>
</feature>
<accession>A0A967EYM5</accession>
<dbReference type="InterPro" id="IPR006311">
    <property type="entry name" value="TAT_signal"/>
</dbReference>
<dbReference type="GO" id="GO:1904680">
    <property type="term" value="F:peptide transmembrane transporter activity"/>
    <property type="evidence" value="ECO:0007669"/>
    <property type="project" value="TreeGrafter"/>
</dbReference>
<evidence type="ECO:0000313" key="5">
    <source>
        <dbReference type="Proteomes" id="UP000761264"/>
    </source>
</evidence>
<dbReference type="Gene3D" id="3.10.105.10">
    <property type="entry name" value="Dipeptide-binding Protein, Domain 3"/>
    <property type="match status" value="1"/>
</dbReference>
<dbReference type="EMBL" id="JAAQPH010000010">
    <property type="protein sequence ID" value="NIA69847.1"/>
    <property type="molecule type" value="Genomic_DNA"/>
</dbReference>
<dbReference type="PROSITE" id="PS51318">
    <property type="entry name" value="TAT"/>
    <property type="match status" value="1"/>
</dbReference>
<dbReference type="GO" id="GO:0015833">
    <property type="term" value="P:peptide transport"/>
    <property type="evidence" value="ECO:0007669"/>
    <property type="project" value="TreeGrafter"/>
</dbReference>
<protein>
    <submittedName>
        <fullName evidence="4">ABC transporter substrate-binding protein</fullName>
    </submittedName>
</protein>
<organism evidence="4 5">
    <name type="scientific">Pelagibius litoralis</name>
    <dbReference type="NCBI Taxonomy" id="374515"/>
    <lineage>
        <taxon>Bacteria</taxon>
        <taxon>Pseudomonadati</taxon>
        <taxon>Pseudomonadota</taxon>
        <taxon>Alphaproteobacteria</taxon>
        <taxon>Rhodospirillales</taxon>
        <taxon>Rhodovibrionaceae</taxon>
        <taxon>Pelagibius</taxon>
    </lineage>
</organism>
<name>A0A967EYM5_9PROT</name>
<comment type="similarity">
    <text evidence="2">Belongs to the bacterial solute-binding protein 5 family.</text>
</comment>
<dbReference type="Pfam" id="PF00496">
    <property type="entry name" value="SBP_bac_5"/>
    <property type="match status" value="1"/>
</dbReference>
<dbReference type="PANTHER" id="PTHR30290">
    <property type="entry name" value="PERIPLASMIC BINDING COMPONENT OF ABC TRANSPORTER"/>
    <property type="match status" value="1"/>
</dbReference>
<keyword evidence="5" id="KW-1185">Reference proteome</keyword>
<dbReference type="InterPro" id="IPR000914">
    <property type="entry name" value="SBP_5_dom"/>
</dbReference>
<evidence type="ECO:0000256" key="2">
    <source>
        <dbReference type="ARBA" id="ARBA00005695"/>
    </source>
</evidence>